<comment type="caution">
    <text evidence="1">The sequence shown here is derived from an EMBL/GenBank/DDBJ whole genome shotgun (WGS) entry which is preliminary data.</text>
</comment>
<name>A0A1E5UMM6_9POAL</name>
<evidence type="ECO:0000313" key="2">
    <source>
        <dbReference type="Proteomes" id="UP000095767"/>
    </source>
</evidence>
<accession>A0A1E5UMM6</accession>
<proteinExistence type="predicted"/>
<gene>
    <name evidence="1" type="ORF">BAE44_0024843</name>
</gene>
<keyword evidence="2" id="KW-1185">Reference proteome</keyword>
<dbReference type="EMBL" id="LWDX02071036">
    <property type="protein sequence ID" value="OEL14133.1"/>
    <property type="molecule type" value="Genomic_DNA"/>
</dbReference>
<feature type="non-terminal residue" evidence="1">
    <location>
        <position position="1"/>
    </location>
</feature>
<protein>
    <submittedName>
        <fullName evidence="1">Uncharacterized protein</fullName>
    </submittedName>
</protein>
<reference evidence="1 2" key="1">
    <citation type="submission" date="2016-09" db="EMBL/GenBank/DDBJ databases">
        <title>The draft genome of Dichanthelium oligosanthes: A C3 panicoid grass species.</title>
        <authorList>
            <person name="Studer A.J."/>
            <person name="Schnable J.C."/>
            <person name="Brutnell T.P."/>
        </authorList>
    </citation>
    <scope>NUCLEOTIDE SEQUENCE [LARGE SCALE GENOMIC DNA]</scope>
    <source>
        <strain evidence="2">cv. Kellogg 1175</strain>
        <tissue evidence="1">Leaf</tissue>
    </source>
</reference>
<evidence type="ECO:0000313" key="1">
    <source>
        <dbReference type="EMBL" id="OEL14133.1"/>
    </source>
</evidence>
<sequence>LWEAYRNQLIFLHSPIIRFLEMRVCAGLRCPKSASTQQHRQTLCHIIPRKIP</sequence>
<dbReference type="Proteomes" id="UP000095767">
    <property type="component" value="Unassembled WGS sequence"/>
</dbReference>
<organism evidence="1 2">
    <name type="scientific">Dichanthelium oligosanthes</name>
    <dbReference type="NCBI Taxonomy" id="888268"/>
    <lineage>
        <taxon>Eukaryota</taxon>
        <taxon>Viridiplantae</taxon>
        <taxon>Streptophyta</taxon>
        <taxon>Embryophyta</taxon>
        <taxon>Tracheophyta</taxon>
        <taxon>Spermatophyta</taxon>
        <taxon>Magnoliopsida</taxon>
        <taxon>Liliopsida</taxon>
        <taxon>Poales</taxon>
        <taxon>Poaceae</taxon>
        <taxon>PACMAD clade</taxon>
        <taxon>Panicoideae</taxon>
        <taxon>Panicodae</taxon>
        <taxon>Paniceae</taxon>
        <taxon>Dichantheliinae</taxon>
        <taxon>Dichanthelium</taxon>
    </lineage>
</organism>
<dbReference type="AlphaFoldDB" id="A0A1E5UMM6"/>